<protein>
    <submittedName>
        <fullName evidence="7">Zinc metallopeptidase</fullName>
    </submittedName>
</protein>
<keyword evidence="8" id="KW-1185">Reference proteome</keyword>
<evidence type="ECO:0000256" key="6">
    <source>
        <dbReference type="SAM" id="Phobius"/>
    </source>
</evidence>
<organism evidence="7 8">
    <name type="scientific">Stenomitos frigidus AS-A4</name>
    <dbReference type="NCBI Taxonomy" id="2933935"/>
    <lineage>
        <taxon>Bacteria</taxon>
        <taxon>Bacillati</taxon>
        <taxon>Cyanobacteriota</taxon>
        <taxon>Cyanophyceae</taxon>
        <taxon>Leptolyngbyales</taxon>
        <taxon>Leptolyngbyaceae</taxon>
        <taxon>Stenomitos</taxon>
    </lineage>
</organism>
<evidence type="ECO:0000256" key="3">
    <source>
        <dbReference type="ARBA" id="ARBA00022989"/>
    </source>
</evidence>
<name>A0ABV0KCE4_9CYAN</name>
<keyword evidence="4 6" id="KW-0472">Membrane</keyword>
<accession>A0ABV0KCE4</accession>
<reference evidence="7 8" key="1">
    <citation type="submission" date="2022-04" db="EMBL/GenBank/DDBJ databases">
        <title>Positive selection, recombination, and allopatry shape intraspecific diversity of widespread and dominant cyanobacteria.</title>
        <authorList>
            <person name="Wei J."/>
            <person name="Shu W."/>
            <person name="Hu C."/>
        </authorList>
    </citation>
    <scope>NUCLEOTIDE SEQUENCE [LARGE SCALE GENOMIC DNA]</scope>
    <source>
        <strain evidence="7 8">AS-A4</strain>
    </source>
</reference>
<keyword evidence="3 6" id="KW-1133">Transmembrane helix</keyword>
<feature type="transmembrane region" description="Helical" evidence="6">
    <location>
        <begin position="21"/>
        <end position="46"/>
    </location>
</feature>
<evidence type="ECO:0000256" key="5">
    <source>
        <dbReference type="SAM" id="MobiDB-lite"/>
    </source>
</evidence>
<feature type="region of interest" description="Disordered" evidence="5">
    <location>
        <begin position="1"/>
        <end position="23"/>
    </location>
</feature>
<comment type="subcellular location">
    <subcellularLocation>
        <location evidence="1">Membrane</location>
        <topology evidence="1">Single-pass membrane protein</topology>
    </subcellularLocation>
</comment>
<dbReference type="PANTHER" id="PTHR30168:SF0">
    <property type="entry name" value="INNER MEMBRANE PROTEIN"/>
    <property type="match status" value="1"/>
</dbReference>
<dbReference type="Proteomes" id="UP001476950">
    <property type="component" value="Unassembled WGS sequence"/>
</dbReference>
<evidence type="ECO:0000313" key="7">
    <source>
        <dbReference type="EMBL" id="MEP1056874.1"/>
    </source>
</evidence>
<dbReference type="InterPro" id="IPR007343">
    <property type="entry name" value="Uncharacterised_pept_Zn_put"/>
</dbReference>
<dbReference type="PANTHER" id="PTHR30168">
    <property type="entry name" value="PUTATIVE MEMBRANE PROTEIN YPFJ"/>
    <property type="match status" value="1"/>
</dbReference>
<sequence length="285" mass="30623">MKWSDLRRSNNVEDNRGGSGGVPRGVGGVGIGGLIIAVVGGLIFGVSPLQILSLLQGGDVAPTPPQQGQPIQDRDSDFVRAVLGDTEDTWSRVFKQQLQATYQPPKLVLFSSRVNSACGFAQAAAGPFYCPADDKVYLDMSFFKQVQATAGADADFARAYAIAHEVGHHVQNELGIATKVRQLQTRSNKATANNLSVRLELQADCFAGVWGHFTAERNLINGQDVKAAMDTASQIGDDYLQQQSGGYVVPESFTHGSSEQRVAWFTRGLKSGSVRQCDTFSAGRI</sequence>
<dbReference type="EMBL" id="JAMPLM010000001">
    <property type="protein sequence ID" value="MEP1056874.1"/>
    <property type="molecule type" value="Genomic_DNA"/>
</dbReference>
<evidence type="ECO:0000313" key="8">
    <source>
        <dbReference type="Proteomes" id="UP001476950"/>
    </source>
</evidence>
<evidence type="ECO:0000256" key="4">
    <source>
        <dbReference type="ARBA" id="ARBA00023136"/>
    </source>
</evidence>
<comment type="caution">
    <text evidence="7">The sequence shown here is derived from an EMBL/GenBank/DDBJ whole genome shotgun (WGS) entry which is preliminary data.</text>
</comment>
<keyword evidence="2 6" id="KW-0812">Transmembrane</keyword>
<dbReference type="Pfam" id="PF04228">
    <property type="entry name" value="Zn_peptidase"/>
    <property type="match status" value="1"/>
</dbReference>
<dbReference type="RefSeq" id="WP_190453255.1">
    <property type="nucleotide sequence ID" value="NZ_JAMPLM010000001.1"/>
</dbReference>
<feature type="compositionally biased region" description="Basic and acidic residues" evidence="5">
    <location>
        <begin position="1"/>
        <end position="16"/>
    </location>
</feature>
<proteinExistence type="predicted"/>
<evidence type="ECO:0000256" key="2">
    <source>
        <dbReference type="ARBA" id="ARBA00022692"/>
    </source>
</evidence>
<evidence type="ECO:0000256" key="1">
    <source>
        <dbReference type="ARBA" id="ARBA00004167"/>
    </source>
</evidence>
<gene>
    <name evidence="7" type="ORF">NDI38_00390</name>
</gene>